<dbReference type="EMBL" id="JAPFFI010000027">
    <property type="protein sequence ID" value="KAJ6304297.1"/>
    <property type="molecule type" value="Genomic_DNA"/>
</dbReference>
<comment type="caution">
    <text evidence="2">The sequence shown here is derived from an EMBL/GenBank/DDBJ whole genome shotgun (WGS) entry which is preliminary data.</text>
</comment>
<evidence type="ECO:0000256" key="1">
    <source>
        <dbReference type="SAM" id="MobiDB-lite"/>
    </source>
</evidence>
<sequence length="89" mass="9505">MNLPELSVAASSNARMNSPPLVPSPPRQSGSTLKATLHILSNANLSNMSCKSNTCFVFEALARTGTNLVEISTSTLSMTKFRSDFVLNS</sequence>
<evidence type="ECO:0000313" key="2">
    <source>
        <dbReference type="EMBL" id="KAJ6304297.1"/>
    </source>
</evidence>
<evidence type="ECO:0000313" key="3">
    <source>
        <dbReference type="Proteomes" id="UP001141253"/>
    </source>
</evidence>
<organism evidence="2 3">
    <name type="scientific">Salix suchowensis</name>
    <dbReference type="NCBI Taxonomy" id="1278906"/>
    <lineage>
        <taxon>Eukaryota</taxon>
        <taxon>Viridiplantae</taxon>
        <taxon>Streptophyta</taxon>
        <taxon>Embryophyta</taxon>
        <taxon>Tracheophyta</taxon>
        <taxon>Spermatophyta</taxon>
        <taxon>Magnoliopsida</taxon>
        <taxon>eudicotyledons</taxon>
        <taxon>Gunneridae</taxon>
        <taxon>Pentapetalae</taxon>
        <taxon>rosids</taxon>
        <taxon>fabids</taxon>
        <taxon>Malpighiales</taxon>
        <taxon>Salicaceae</taxon>
        <taxon>Saliceae</taxon>
        <taxon>Salix</taxon>
    </lineage>
</organism>
<protein>
    <submittedName>
        <fullName evidence="2">Uncharacterized protein</fullName>
    </submittedName>
</protein>
<proteinExistence type="predicted"/>
<gene>
    <name evidence="2" type="ORF">OIU77_018045</name>
</gene>
<feature type="region of interest" description="Disordered" evidence="1">
    <location>
        <begin position="1"/>
        <end position="31"/>
    </location>
</feature>
<keyword evidence="3" id="KW-1185">Reference proteome</keyword>
<accession>A0ABQ8ZRE9</accession>
<dbReference type="Proteomes" id="UP001141253">
    <property type="component" value="Chromosome 16"/>
</dbReference>
<name>A0ABQ8ZRE9_9ROSI</name>
<reference evidence="2" key="2">
    <citation type="journal article" date="2023" name="Int. J. Mol. Sci.">
        <title>De Novo Assembly and Annotation of 11 Diverse Shrub Willow (Salix) Genomes Reveals Novel Gene Organization in Sex-Linked Regions.</title>
        <authorList>
            <person name="Hyden B."/>
            <person name="Feng K."/>
            <person name="Yates T.B."/>
            <person name="Jawdy S."/>
            <person name="Cereghino C."/>
            <person name="Smart L.B."/>
            <person name="Muchero W."/>
        </authorList>
    </citation>
    <scope>NUCLEOTIDE SEQUENCE</scope>
    <source>
        <tissue evidence="2">Shoot tip</tissue>
    </source>
</reference>
<reference evidence="2" key="1">
    <citation type="submission" date="2022-10" db="EMBL/GenBank/DDBJ databases">
        <authorList>
            <person name="Hyden B.L."/>
            <person name="Feng K."/>
            <person name="Yates T."/>
            <person name="Jawdy S."/>
            <person name="Smart L.B."/>
            <person name="Muchero W."/>
        </authorList>
    </citation>
    <scope>NUCLEOTIDE SEQUENCE</scope>
    <source>
        <tissue evidence="2">Shoot tip</tissue>
    </source>
</reference>